<dbReference type="Pfam" id="PF10636">
    <property type="entry name" value="hemP"/>
    <property type="match status" value="1"/>
</dbReference>
<dbReference type="EMBL" id="FXUG01000017">
    <property type="protein sequence ID" value="SMP74276.1"/>
    <property type="molecule type" value="Genomic_DNA"/>
</dbReference>
<sequence length="98" mass="10531">MPASQPTDDSGKPVEQSAGTPQPDADLAAGVPTSSVPMTSEPADSALQSVNVGPNASQSFKMVRFETLARCGDEIWIENEGQIYRLRRTRQGKLILTK</sequence>
<dbReference type="Gene3D" id="2.10.70.10">
    <property type="entry name" value="Complement Module, domain 1"/>
    <property type="match status" value="1"/>
</dbReference>
<feature type="region of interest" description="Disordered" evidence="1">
    <location>
        <begin position="1"/>
        <end position="51"/>
    </location>
</feature>
<dbReference type="Proteomes" id="UP001158067">
    <property type="component" value="Unassembled WGS sequence"/>
</dbReference>
<evidence type="ECO:0000256" key="1">
    <source>
        <dbReference type="SAM" id="MobiDB-lite"/>
    </source>
</evidence>
<keyword evidence="3" id="KW-1185">Reference proteome</keyword>
<evidence type="ECO:0000313" key="3">
    <source>
        <dbReference type="Proteomes" id="UP001158067"/>
    </source>
</evidence>
<accession>A0ABY1QMN5</accession>
<protein>
    <submittedName>
        <fullName evidence="2">Hemin uptake protein hemP</fullName>
    </submittedName>
</protein>
<reference evidence="2 3" key="1">
    <citation type="submission" date="2017-05" db="EMBL/GenBank/DDBJ databases">
        <authorList>
            <person name="Varghese N."/>
            <person name="Submissions S."/>
        </authorList>
    </citation>
    <scope>NUCLEOTIDE SEQUENCE [LARGE SCALE GENOMIC DNA]</scope>
    <source>
        <strain evidence="2 3">DSM 25457</strain>
    </source>
</reference>
<proteinExistence type="predicted"/>
<gene>
    <name evidence="2" type="ORF">SAMN06265222_11796</name>
</gene>
<evidence type="ECO:0000313" key="2">
    <source>
        <dbReference type="EMBL" id="SMP74276.1"/>
    </source>
</evidence>
<name>A0ABY1QMN5_9BACT</name>
<organism evidence="2 3">
    <name type="scientific">Neorhodopirellula lusitana</name>
    <dbReference type="NCBI Taxonomy" id="445327"/>
    <lineage>
        <taxon>Bacteria</taxon>
        <taxon>Pseudomonadati</taxon>
        <taxon>Planctomycetota</taxon>
        <taxon>Planctomycetia</taxon>
        <taxon>Pirellulales</taxon>
        <taxon>Pirellulaceae</taxon>
        <taxon>Neorhodopirellula</taxon>
    </lineage>
</organism>
<comment type="caution">
    <text evidence="2">The sequence shown here is derived from an EMBL/GenBank/DDBJ whole genome shotgun (WGS) entry which is preliminary data.</text>
</comment>
<dbReference type="InterPro" id="IPR019600">
    <property type="entry name" value="Hemin_uptake_protein_HemP"/>
</dbReference>
<dbReference type="RefSeq" id="WP_283434871.1">
    <property type="nucleotide sequence ID" value="NZ_CAWLDM010000001.1"/>
</dbReference>